<feature type="region of interest" description="Disordered" evidence="1">
    <location>
        <begin position="1"/>
        <end position="101"/>
    </location>
</feature>
<proteinExistence type="predicted"/>
<name>A0ABW6G2R6_9PSEU</name>
<feature type="compositionally biased region" description="Basic and acidic residues" evidence="1">
    <location>
        <begin position="78"/>
        <end position="90"/>
    </location>
</feature>
<dbReference type="Proteomes" id="UP001598673">
    <property type="component" value="Unassembled WGS sequence"/>
</dbReference>
<dbReference type="EMBL" id="JBHXCV010000004">
    <property type="protein sequence ID" value="MFD6793498.1"/>
    <property type="molecule type" value="Genomic_DNA"/>
</dbReference>
<gene>
    <name evidence="2" type="ORF">ACFWGY_09200</name>
</gene>
<evidence type="ECO:0000313" key="3">
    <source>
        <dbReference type="Proteomes" id="UP001598673"/>
    </source>
</evidence>
<feature type="compositionally biased region" description="Low complexity" evidence="1">
    <location>
        <begin position="32"/>
        <end position="60"/>
    </location>
</feature>
<keyword evidence="3" id="KW-1185">Reference proteome</keyword>
<dbReference type="RefSeq" id="WP_258938033.1">
    <property type="nucleotide sequence ID" value="NZ_JANBBF010000013.1"/>
</dbReference>
<evidence type="ECO:0000313" key="2">
    <source>
        <dbReference type="EMBL" id="MFD6793498.1"/>
    </source>
</evidence>
<comment type="caution">
    <text evidence="2">The sequence shown here is derived from an EMBL/GenBank/DDBJ whole genome shotgun (WGS) entry which is preliminary data.</text>
</comment>
<protein>
    <submittedName>
        <fullName evidence="2">Uncharacterized protein</fullName>
    </submittedName>
</protein>
<accession>A0ABW6G2R6</accession>
<sequence length="101" mass="9729">MPTPGNDASLATVSATLPPPAGADPPGDRDSAAAPAAPSAAAPSPVPAAGPYAAGSSTAGVPIAAGAETDIVLTPSRPETRPYDRGDVRADGLGPVYPRTT</sequence>
<organism evidence="2 3">
    <name type="scientific">Prauserella salsuginis</name>
    <dbReference type="NCBI Taxonomy" id="387889"/>
    <lineage>
        <taxon>Bacteria</taxon>
        <taxon>Bacillati</taxon>
        <taxon>Actinomycetota</taxon>
        <taxon>Actinomycetes</taxon>
        <taxon>Pseudonocardiales</taxon>
        <taxon>Pseudonocardiaceae</taxon>
        <taxon>Prauserella</taxon>
        <taxon>Prauserella salsuginis group</taxon>
    </lineage>
</organism>
<evidence type="ECO:0000256" key="1">
    <source>
        <dbReference type="SAM" id="MobiDB-lite"/>
    </source>
</evidence>
<reference evidence="2 3" key="1">
    <citation type="submission" date="2024-09" db="EMBL/GenBank/DDBJ databases">
        <title>The Natural Products Discovery Center: Release of the First 8490 Sequenced Strains for Exploring Actinobacteria Biosynthetic Diversity.</title>
        <authorList>
            <person name="Kalkreuter E."/>
            <person name="Kautsar S.A."/>
            <person name="Yang D."/>
            <person name="Bader C.D."/>
            <person name="Teijaro C.N."/>
            <person name="Fluegel L."/>
            <person name="Davis C.M."/>
            <person name="Simpson J.R."/>
            <person name="Lauterbach L."/>
            <person name="Steele A.D."/>
            <person name="Gui C."/>
            <person name="Meng S."/>
            <person name="Li G."/>
            <person name="Viehrig K."/>
            <person name="Ye F."/>
            <person name="Su P."/>
            <person name="Kiefer A.F."/>
            <person name="Nichols A."/>
            <person name="Cepeda A.J."/>
            <person name="Yan W."/>
            <person name="Fan B."/>
            <person name="Jiang Y."/>
            <person name="Adhikari A."/>
            <person name="Zheng C.-J."/>
            <person name="Schuster L."/>
            <person name="Cowan T.M."/>
            <person name="Smanski M.J."/>
            <person name="Chevrette M.G."/>
            <person name="De Carvalho L.P.S."/>
            <person name="Shen B."/>
        </authorList>
    </citation>
    <scope>NUCLEOTIDE SEQUENCE [LARGE SCALE GENOMIC DNA]</scope>
    <source>
        <strain evidence="2 3">NPDC060353</strain>
    </source>
</reference>